<dbReference type="InterPro" id="IPR001343">
    <property type="entry name" value="Hemolysn_Ca-bd"/>
</dbReference>
<accession>A0ABV7IMU2</accession>
<keyword evidence="1" id="KW-0732">Signal</keyword>
<dbReference type="RefSeq" id="WP_379508663.1">
    <property type="nucleotide sequence ID" value="NZ_JBHRTQ010000003.1"/>
</dbReference>
<dbReference type="SUPFAM" id="SSF69318">
    <property type="entry name" value="Integrin alpha N-terminal domain"/>
    <property type="match status" value="1"/>
</dbReference>
<evidence type="ECO:0000313" key="2">
    <source>
        <dbReference type="EMBL" id="MFC3173282.1"/>
    </source>
</evidence>
<reference evidence="3" key="1">
    <citation type="journal article" date="2019" name="Int. J. Syst. Evol. Microbiol.">
        <title>The Global Catalogue of Microorganisms (GCM) 10K type strain sequencing project: providing services to taxonomists for standard genome sequencing and annotation.</title>
        <authorList>
            <consortium name="The Broad Institute Genomics Platform"/>
            <consortium name="The Broad Institute Genome Sequencing Center for Infectious Disease"/>
            <person name="Wu L."/>
            <person name="Ma J."/>
        </authorList>
    </citation>
    <scope>NUCLEOTIDE SEQUENCE [LARGE SCALE GENOMIC DNA]</scope>
    <source>
        <strain evidence="3">KCTC 42984</strain>
    </source>
</reference>
<dbReference type="InterPro" id="IPR018511">
    <property type="entry name" value="Hemolysin-typ_Ca-bd_CS"/>
</dbReference>
<sequence length="1588" mass="161457">MAFDTSLDVAIDTTGANPWTLDPGGSPISPDVMTGQLAGGGYYTAWATDTNLDGLPDSLAVQRYSATGIPTGSIVQLGQLPVKQLIGSDQDLRDLFSLDALNGGGYAVAYRVPTPNTQFNWTINAAQFPSLSSISAVQTFVGKPAQFIVSGSFSGLNFALRDVSGAVGDVALTKVDNGDGTATITVSSANLASFGNPERLALVVTGSNLSFTSMSITGAGEENWRFFADNATASHSLSALAFQVAPAPSAPYAALLSDLTGRVQSFHVTSVTAAPSATVAYTLVVTTSSEVMASLGLFAGGQTSVTISGLSYTLQPNGVILVSGATLVPDGSGNIAVPTALLNALSYHDAQISLAAVNIASGSTFSGSATVIAPTVVTEALHARVYDAAGGLTFDHVIDTSTAPEWILDRDGLAANPHVIAGNLASGGFFVSWMADTNHDGTPDAVAVQKYAANGTASGGVVQLGQLPLLQLAGAPDDAAHYYDLEVLGSGGFAMSYEVPAPSDGADYPVFNASGTGAANLFFIGKPHSFTISIASGSLGSATFALRGLNGSGQTIDVPMTATVNGTVATITVTAANLAQLANPERVSLAITGLPANVSATAHAELEPNWRYGGTEPTSPVHLTGTVAATGFVSLGSTAGRAESFHVGSVTAASGSPTYSMSVVVDGHVRSDMGLFAPSQAVVHDGFTYTLTANGLIQVTGAFAPDGGGNIAVPAWLLTTLNYRDAGIALSIGNLAQSSSWSGDVTVRAPTVVTESIHTRVYDAAGALQFDHTIDTTAAHEWVVDTDGNAVNPNVTTGELAGGGYYTSWLADTDGDGLPDAIGVQRFDASGNAVGGVVKLAGLPLKDLAGSHMDAGLLYSVDALTNGGYTASFDVQKPVVEFHGTLGNGTYPSGPAVFSYSNNLTIVGQAESVSVVSSTGNLTGLLFQLVGQNAQGQQVVVNLNMVGQGGAGTATISPADLAGFASNERVTFRITGMAAGQTVSVNGTSLQDQRYFADQPTTSVHLDNPVSSVVVGANTIYFGTSFAAGRAESFHVTAATAAPSATIGYSLQVTGSTVLWQLGLLAGQSMTIGGVAFTMQANGVLTSGSIAPDANGNIAVPTGLLSLLDYHDANIVLIASNLAQGSTFSTDVTTRTPFVVDDGLYTRTYDSAGNITRFYATAGPDYLTGGVANDTLDGLAGNDTLHGGAGTDSLDGRGGVDVAVFDGTRGSATVTRNGDHSLTVTTGLDGTDTLHHIEQVRFSDGLFSFTYASAVSNVVANFNPANGWSSQDQYPRHLADVNGDGFMDIVGFGFSGVLVSFGSAGGTFSNAAVVVANFGQTAGWSSDNSFHRELADVNGDGRADIIGFGIAGTLVSLAKADGTYDNPFTGVANFGSNQGWASQTGFARTVGDVNGDGKADIVGFGFAGALVSLGNGDGTFKPVATGIANFGVNQGWTSDTSFHRALADVNGDGKADIVGFGIAGTYVALSNGDGTFADAKLVLANFGANQGWSSNDSFSRLVTDVNGDHIADIVGFGIAGTLVAFGNGDGTFTEAGFDVANFGATQGWTSDNTYHREVADMNHDGLGDVVGFGIAGVLVGTNQGDFLI</sequence>
<keyword evidence="3" id="KW-1185">Reference proteome</keyword>
<proteinExistence type="predicted"/>
<dbReference type="EMBL" id="JBHRTQ010000003">
    <property type="protein sequence ID" value="MFC3173282.1"/>
    <property type="molecule type" value="Genomic_DNA"/>
</dbReference>
<evidence type="ECO:0000313" key="3">
    <source>
        <dbReference type="Proteomes" id="UP001595604"/>
    </source>
</evidence>
<dbReference type="InterPro" id="IPR013517">
    <property type="entry name" value="FG-GAP"/>
</dbReference>
<gene>
    <name evidence="2" type="ORF">ACFOD9_03340</name>
</gene>
<name>A0ABV7IMU2_9SPHN</name>
<dbReference type="InterPro" id="IPR011049">
    <property type="entry name" value="Serralysin-like_metalloprot_C"/>
</dbReference>
<comment type="caution">
    <text evidence="2">The sequence shown here is derived from an EMBL/GenBank/DDBJ whole genome shotgun (WGS) entry which is preliminary data.</text>
</comment>
<dbReference type="Pfam" id="PF00353">
    <property type="entry name" value="HemolysinCabind"/>
    <property type="match status" value="1"/>
</dbReference>
<dbReference type="InterPro" id="IPR028994">
    <property type="entry name" value="Integrin_alpha_N"/>
</dbReference>
<organism evidence="2 3">
    <name type="scientific">Novosphingobium bradum</name>
    <dbReference type="NCBI Taxonomy" id="1737444"/>
    <lineage>
        <taxon>Bacteria</taxon>
        <taxon>Pseudomonadati</taxon>
        <taxon>Pseudomonadota</taxon>
        <taxon>Alphaproteobacteria</taxon>
        <taxon>Sphingomonadales</taxon>
        <taxon>Sphingomonadaceae</taxon>
        <taxon>Novosphingobium</taxon>
    </lineage>
</organism>
<dbReference type="Proteomes" id="UP001595604">
    <property type="component" value="Unassembled WGS sequence"/>
</dbReference>
<evidence type="ECO:0000256" key="1">
    <source>
        <dbReference type="ARBA" id="ARBA00022729"/>
    </source>
</evidence>
<dbReference type="Pfam" id="PF13517">
    <property type="entry name" value="FG-GAP_3"/>
    <property type="match status" value="2"/>
</dbReference>
<protein>
    <submittedName>
        <fullName evidence="2">Beta strand repeat-containing protein</fullName>
    </submittedName>
</protein>
<dbReference type="Gene3D" id="2.150.10.10">
    <property type="entry name" value="Serralysin-like metalloprotease, C-terminal"/>
    <property type="match status" value="1"/>
</dbReference>
<dbReference type="PROSITE" id="PS00330">
    <property type="entry name" value="HEMOLYSIN_CALCIUM"/>
    <property type="match status" value="1"/>
</dbReference>
<dbReference type="SUPFAM" id="SSF51120">
    <property type="entry name" value="beta-Roll"/>
    <property type="match status" value="1"/>
</dbReference>